<dbReference type="Proteomes" id="UP000531231">
    <property type="component" value="Unassembled WGS sequence"/>
</dbReference>
<accession>A0A7W8AJ96</accession>
<dbReference type="InterPro" id="IPR018330">
    <property type="entry name" value="RecT_fam"/>
</dbReference>
<organism evidence="2 3">
    <name type="scientific">Pseudochrobactrum saccharolyticum</name>
    <dbReference type="NCBI Taxonomy" id="354352"/>
    <lineage>
        <taxon>Bacteria</taxon>
        <taxon>Pseudomonadati</taxon>
        <taxon>Pseudomonadota</taxon>
        <taxon>Alphaproteobacteria</taxon>
        <taxon>Hyphomicrobiales</taxon>
        <taxon>Brucellaceae</taxon>
        <taxon>Pseudochrobactrum</taxon>
    </lineage>
</organism>
<reference evidence="2 3" key="1">
    <citation type="submission" date="2020-08" db="EMBL/GenBank/DDBJ databases">
        <title>Genomic Encyclopedia of Type Strains, Phase IV (KMG-IV): sequencing the most valuable type-strain genomes for metagenomic binning, comparative biology and taxonomic classification.</title>
        <authorList>
            <person name="Goeker M."/>
        </authorList>
    </citation>
    <scope>NUCLEOTIDE SEQUENCE [LARGE SCALE GENOMIC DNA]</scope>
    <source>
        <strain evidence="2 3">DSM 25620</strain>
    </source>
</reference>
<dbReference type="RefSeq" id="WP_151159480.1">
    <property type="nucleotide sequence ID" value="NZ_JACHIL010000003.1"/>
</dbReference>
<gene>
    <name evidence="2" type="ORF">HNQ68_001942</name>
</gene>
<evidence type="ECO:0000313" key="3">
    <source>
        <dbReference type="Proteomes" id="UP000531231"/>
    </source>
</evidence>
<evidence type="ECO:0000256" key="1">
    <source>
        <dbReference type="SAM" id="MobiDB-lite"/>
    </source>
</evidence>
<protein>
    <submittedName>
        <fullName evidence="2">Phage recombination protein Bet</fullName>
    </submittedName>
</protein>
<dbReference type="Pfam" id="PF03837">
    <property type="entry name" value="RecT"/>
    <property type="match status" value="1"/>
</dbReference>
<proteinExistence type="predicted"/>
<dbReference type="GO" id="GO:0006259">
    <property type="term" value="P:DNA metabolic process"/>
    <property type="evidence" value="ECO:0007669"/>
    <property type="project" value="InterPro"/>
</dbReference>
<dbReference type="AlphaFoldDB" id="A0A7W8AJ96"/>
<dbReference type="EMBL" id="JACHIL010000003">
    <property type="protein sequence ID" value="MBB5091401.1"/>
    <property type="molecule type" value="Genomic_DNA"/>
</dbReference>
<comment type="caution">
    <text evidence="2">The sequence shown here is derived from an EMBL/GenBank/DDBJ whole genome shotgun (WGS) entry which is preliminary data.</text>
</comment>
<sequence>MNQIVPAQKRSLVDSMASRYDMEPTEFVSAIKATVIKGDCSNEQFAAFLMVAKEYKLNPLTKEIYAFPDRGGIQPIVSIDGWMNLINSHPQFDGMEFQDSNGDDGKLYSVECRIYRKDRARPVSVIEYMSECFRQTDPWKKWPNRMLRHKAAIQAARYAFGFSGIMEPDEYDRMKDVSPPVKTVIADPLSDEPIATAETATVDGEILNETTEQEIPADTPLSDAGTEGGEQSPSATTLDNSSVIDHLTDQDKASLRELITRLKAAVGDDPAVIGMTCNAFLAGGYPLSEYANQKAGTIAMHFKAVCKQEMEVADAIKHACGIAQIDETEVML</sequence>
<feature type="compositionally biased region" description="Polar residues" evidence="1">
    <location>
        <begin position="229"/>
        <end position="243"/>
    </location>
</feature>
<feature type="region of interest" description="Disordered" evidence="1">
    <location>
        <begin position="209"/>
        <end position="243"/>
    </location>
</feature>
<name>A0A7W8AJ96_9HYPH</name>
<dbReference type="GO" id="GO:0003677">
    <property type="term" value="F:DNA binding"/>
    <property type="evidence" value="ECO:0007669"/>
    <property type="project" value="InterPro"/>
</dbReference>
<keyword evidence="3" id="KW-1185">Reference proteome</keyword>
<evidence type="ECO:0000313" key="2">
    <source>
        <dbReference type="EMBL" id="MBB5091401.1"/>
    </source>
</evidence>